<gene>
    <name evidence="2" type="ORF">HINF_LOCUS53058</name>
    <name evidence="1" type="ORF">HINF_LOCUS61956</name>
</gene>
<reference evidence="2 3" key="2">
    <citation type="submission" date="2024-07" db="EMBL/GenBank/DDBJ databases">
        <authorList>
            <person name="Akdeniz Z."/>
        </authorList>
    </citation>
    <scope>NUCLEOTIDE SEQUENCE [LARGE SCALE GENOMIC DNA]</scope>
</reference>
<organism evidence="1">
    <name type="scientific">Hexamita inflata</name>
    <dbReference type="NCBI Taxonomy" id="28002"/>
    <lineage>
        <taxon>Eukaryota</taxon>
        <taxon>Metamonada</taxon>
        <taxon>Diplomonadida</taxon>
        <taxon>Hexamitidae</taxon>
        <taxon>Hexamitinae</taxon>
        <taxon>Hexamita</taxon>
    </lineage>
</organism>
<dbReference type="AlphaFoldDB" id="A0AA86RAB3"/>
<dbReference type="EMBL" id="CATOUU010001142">
    <property type="protein sequence ID" value="CAI9974311.1"/>
    <property type="molecule type" value="Genomic_DNA"/>
</dbReference>
<keyword evidence="3" id="KW-1185">Reference proteome</keyword>
<reference evidence="1" key="1">
    <citation type="submission" date="2023-06" db="EMBL/GenBank/DDBJ databases">
        <authorList>
            <person name="Kurt Z."/>
        </authorList>
    </citation>
    <scope>NUCLEOTIDE SEQUENCE</scope>
</reference>
<dbReference type="Proteomes" id="UP001642409">
    <property type="component" value="Unassembled WGS sequence"/>
</dbReference>
<comment type="caution">
    <text evidence="1">The sequence shown here is derived from an EMBL/GenBank/DDBJ whole genome shotgun (WGS) entry which is preliminary data.</text>
</comment>
<name>A0AA86RAB3_9EUKA</name>
<proteinExistence type="predicted"/>
<dbReference type="EMBL" id="CAXDID020000268">
    <property type="protein sequence ID" value="CAL6067512.1"/>
    <property type="molecule type" value="Genomic_DNA"/>
</dbReference>
<evidence type="ECO:0000313" key="2">
    <source>
        <dbReference type="EMBL" id="CAL6067512.1"/>
    </source>
</evidence>
<dbReference type="SUPFAM" id="SSF48371">
    <property type="entry name" value="ARM repeat"/>
    <property type="match status" value="1"/>
</dbReference>
<accession>A0AA86RAB3</accession>
<dbReference type="InterPro" id="IPR016024">
    <property type="entry name" value="ARM-type_fold"/>
</dbReference>
<protein>
    <submittedName>
        <fullName evidence="1">Uncharacterized protein</fullName>
    </submittedName>
</protein>
<evidence type="ECO:0000313" key="1">
    <source>
        <dbReference type="EMBL" id="CAI9974311.1"/>
    </source>
</evidence>
<sequence length="1050" mass="119332">MEVSPQSLYIQLSAIQNPTTLQEATATIFKMRTFGKQFIEAAFTVATGPGDYSIYARIAAAIELRTALESNMKFIEQNYFIQILTSIIPAANSISSLNAKALMNNLQLCFEKMFDQFRHMSSKYTKEPLQICGVIFQQICQTINMDSVMQTDFGIQCFTCFQRLISYEMYKEFKNESCGYFYQTYLVQLIQFIVGLDIESFQQPKFIHSLTQALRSFFEPREVEQLYSNPAFSDLPIGVTYLFQKLSSSEKFELQNAKEDCCYILLRYVQKVRRLLINPIASSSANQSFIEKWDDLQVDIAKAIIVDIKQCEHFNLFADHDSINSVFCLACELLELSSFDNKFCHEKAGMLLMEHADELVQQIFLMIINAGNVRMEHFEHDDLLVIDCLKPSVDFVRQICMNNPAIENGLCEQAQQALSSFLSGSLSESDYKEQENEAKIFVGTLLIRRALPNIGLNIKNLVCLRGLQMCTQLHEIVFEEIAKLIIQVTFDDYSFRDNYKFISSTSFDAAFVANNNYLEEDVVPYIIDLMIQLYCSDQPRIFQYRMLSGILSRSIRNNMVQNNNIIDLLTKSLLIMLNNEGQTQSGGMVTLTKVAISVFQSVDLDPVLCQILSTPDFQDLPNILVNNNQKTHLKVDNAFNILNLIIENVSIISSNFESAVVDLCTRILYVNFDLSTSVFKVLNNFYTKEIQNYRDAPDELFDVCLNGFAQAGDKAFECLGEALVYIKSVMRRHAAQIVIKQDIRTSLIQLTDSLVQRNTITSLGYATILLSQFLDVVVSEYSVILPQIFDYFTQNYFIPIFSQELAQICGEIDPDMKRMCLFNLATFFFTMIGVSEAMSPSQVIIDLLQTQNGIVSLVSMSFVATWALQDHKYNLGGSWRFTLASYICCSVDTLFSGLSAHLPILLPTLLWCRYIVLAARDYSVEQPPQISFYILQQLQISEQLLQPIFAGLFSEAIAHAQLTEQIDCPFWNRNEATQFGDALKIIGGCSQEASRFGISAFGGGLLLGRVLERVKMINVALFGVEYQAYVQRVIQTTGSMPDMNIDWTYE</sequence>
<evidence type="ECO:0000313" key="3">
    <source>
        <dbReference type="Proteomes" id="UP001642409"/>
    </source>
</evidence>